<evidence type="ECO:0000256" key="5">
    <source>
        <dbReference type="ARBA" id="ARBA00022833"/>
    </source>
</evidence>
<comment type="caution">
    <text evidence="11">The sequence shown here is derived from an EMBL/GenBank/DDBJ whole genome shotgun (WGS) entry which is preliminary data.</text>
</comment>
<dbReference type="AlphaFoldDB" id="A0A1J8QZQ9"/>
<dbReference type="FunFam" id="3.30.160.60:FF:000110">
    <property type="entry name" value="Zinc finger protein-like"/>
    <property type="match status" value="1"/>
</dbReference>
<dbReference type="PANTHER" id="PTHR24404">
    <property type="entry name" value="ZINC FINGER PROTEIN"/>
    <property type="match status" value="1"/>
</dbReference>
<feature type="compositionally biased region" description="Low complexity" evidence="9">
    <location>
        <begin position="183"/>
        <end position="193"/>
    </location>
</feature>
<evidence type="ECO:0000313" key="12">
    <source>
        <dbReference type="Proteomes" id="UP000183567"/>
    </source>
</evidence>
<evidence type="ECO:0000256" key="2">
    <source>
        <dbReference type="ARBA" id="ARBA00022723"/>
    </source>
</evidence>
<accession>A0A1J8QZQ9</accession>
<name>A0A1J8QZQ9_9AGAM</name>
<evidence type="ECO:0000313" key="11">
    <source>
        <dbReference type="EMBL" id="OJA18992.1"/>
    </source>
</evidence>
<feature type="compositionally biased region" description="Basic and acidic residues" evidence="9">
    <location>
        <begin position="91"/>
        <end position="101"/>
    </location>
</feature>
<dbReference type="GO" id="GO:0005634">
    <property type="term" value="C:nucleus"/>
    <property type="evidence" value="ECO:0007669"/>
    <property type="project" value="UniProtKB-SubCell"/>
</dbReference>
<sequence length="466" mass="52972">MICLRIITDATFSATSCLHSTPYRASDAPSHEMNGINRPSELPCGPRSEAESDSSDHRDKWHSTNSRDGPSTSQSRSEHSSSRSCILPPLSRERTYDRDIRPLPSRPTRSIDHSWQEERYGRTAYTNPGAYSASRQQRPISLSIFNSPTATYAWERYEPESQISYPLPRPLYVDYISQNSTRSASSSSISSLRDSPDMPSPALSNRSLSTPTLLPQKRRSSSTDGHHAYHAYSVKKIVEPLEHVNIDVDRSWPPVSFRPYRRTPTPPETINSPPLHRSQSDRHASTTHSILSDSDERHRRHEGSPCTSDTSDPSHVTRAAIPAKSESDEWEKYARFTLDGTTRKWLCTWPTESGGQCNYMSKKQLVKRHVETTHLRYKPFVCGVCRKGFPQKTSLDTHMHGHTGSTPHACRYNCGMWFKDPARRHRHMVDEHQYIPRQSKKKHTNGQPQDLSDSQSVQQWNIGSAP</sequence>
<dbReference type="Gene3D" id="3.30.160.60">
    <property type="entry name" value="Classic Zinc Finger"/>
    <property type="match status" value="1"/>
</dbReference>
<dbReference type="GO" id="GO:0008270">
    <property type="term" value="F:zinc ion binding"/>
    <property type="evidence" value="ECO:0007669"/>
    <property type="project" value="UniProtKB-KW"/>
</dbReference>
<evidence type="ECO:0000256" key="8">
    <source>
        <dbReference type="PROSITE-ProRule" id="PRU00042"/>
    </source>
</evidence>
<feature type="compositionally biased region" description="Polar residues" evidence="9">
    <location>
        <begin position="202"/>
        <end position="213"/>
    </location>
</feature>
<dbReference type="Proteomes" id="UP000183567">
    <property type="component" value="Unassembled WGS sequence"/>
</dbReference>
<keyword evidence="5" id="KW-0862">Zinc</keyword>
<evidence type="ECO:0000256" key="1">
    <source>
        <dbReference type="ARBA" id="ARBA00004123"/>
    </source>
</evidence>
<dbReference type="PROSITE" id="PS50157">
    <property type="entry name" value="ZINC_FINGER_C2H2_2"/>
    <property type="match status" value="1"/>
</dbReference>
<protein>
    <recommendedName>
        <fullName evidence="10">C2H2-type domain-containing protein</fullName>
    </recommendedName>
</protein>
<feature type="region of interest" description="Disordered" evidence="9">
    <location>
        <begin position="433"/>
        <end position="466"/>
    </location>
</feature>
<keyword evidence="12" id="KW-1185">Reference proteome</keyword>
<dbReference type="InterPro" id="IPR013087">
    <property type="entry name" value="Znf_C2H2_type"/>
</dbReference>
<dbReference type="OrthoDB" id="654211at2759"/>
<dbReference type="InterPro" id="IPR036236">
    <property type="entry name" value="Znf_C2H2_sf"/>
</dbReference>
<proteinExistence type="predicted"/>
<dbReference type="PROSITE" id="PS00028">
    <property type="entry name" value="ZINC_FINGER_C2H2_1"/>
    <property type="match status" value="2"/>
</dbReference>
<dbReference type="InterPro" id="IPR050589">
    <property type="entry name" value="Ikaros_C2H2-ZF"/>
</dbReference>
<evidence type="ECO:0000256" key="7">
    <source>
        <dbReference type="ARBA" id="ARBA00023242"/>
    </source>
</evidence>
<comment type="subcellular location">
    <subcellularLocation>
        <location evidence="1">Nucleus</location>
    </subcellularLocation>
</comment>
<feature type="domain" description="C2H2-type" evidence="10">
    <location>
        <begin position="380"/>
        <end position="407"/>
    </location>
</feature>
<keyword evidence="6" id="KW-0238">DNA-binding</keyword>
<evidence type="ECO:0000256" key="3">
    <source>
        <dbReference type="ARBA" id="ARBA00022737"/>
    </source>
</evidence>
<keyword evidence="7" id="KW-0539">Nucleus</keyword>
<feature type="compositionally biased region" description="Polar residues" evidence="9">
    <location>
        <begin position="445"/>
        <end position="466"/>
    </location>
</feature>
<keyword evidence="4 8" id="KW-0863">Zinc-finger</keyword>
<feature type="region of interest" description="Disordered" evidence="9">
    <location>
        <begin position="183"/>
        <end position="226"/>
    </location>
</feature>
<feature type="region of interest" description="Disordered" evidence="9">
    <location>
        <begin position="253"/>
        <end position="324"/>
    </location>
</feature>
<feature type="compositionally biased region" description="Polar residues" evidence="9">
    <location>
        <begin position="305"/>
        <end position="314"/>
    </location>
</feature>
<evidence type="ECO:0000259" key="10">
    <source>
        <dbReference type="PROSITE" id="PS50157"/>
    </source>
</evidence>
<evidence type="ECO:0000256" key="4">
    <source>
        <dbReference type="ARBA" id="ARBA00022771"/>
    </source>
</evidence>
<evidence type="ECO:0000256" key="9">
    <source>
        <dbReference type="SAM" id="MobiDB-lite"/>
    </source>
</evidence>
<feature type="compositionally biased region" description="Basic and acidic residues" evidence="9">
    <location>
        <begin position="48"/>
        <end position="62"/>
    </location>
</feature>
<dbReference type="SMART" id="SM00355">
    <property type="entry name" value="ZnF_C2H2"/>
    <property type="match status" value="2"/>
</dbReference>
<keyword evidence="3" id="KW-0677">Repeat</keyword>
<organism evidence="11 12">
    <name type="scientific">Rhizopogon vesiculosus</name>
    <dbReference type="NCBI Taxonomy" id="180088"/>
    <lineage>
        <taxon>Eukaryota</taxon>
        <taxon>Fungi</taxon>
        <taxon>Dikarya</taxon>
        <taxon>Basidiomycota</taxon>
        <taxon>Agaricomycotina</taxon>
        <taxon>Agaricomycetes</taxon>
        <taxon>Agaricomycetidae</taxon>
        <taxon>Boletales</taxon>
        <taxon>Suillineae</taxon>
        <taxon>Rhizopogonaceae</taxon>
        <taxon>Rhizopogon</taxon>
    </lineage>
</organism>
<reference evidence="11 12" key="1">
    <citation type="submission" date="2016-03" db="EMBL/GenBank/DDBJ databases">
        <title>Comparative genomics of the ectomycorrhizal sister species Rhizopogon vinicolor and Rhizopogon vesiculosus (Basidiomycota: Boletales) reveals a divergence of the mating type B locus.</title>
        <authorList>
            <person name="Mujic A.B."/>
            <person name="Kuo A."/>
            <person name="Tritt A."/>
            <person name="Lipzen A."/>
            <person name="Chen C."/>
            <person name="Johnson J."/>
            <person name="Sharma A."/>
            <person name="Barry K."/>
            <person name="Grigoriev I.V."/>
            <person name="Spatafora J.W."/>
        </authorList>
    </citation>
    <scope>NUCLEOTIDE SEQUENCE [LARGE SCALE GENOMIC DNA]</scope>
    <source>
        <strain evidence="11 12">AM-OR11-056</strain>
    </source>
</reference>
<evidence type="ECO:0000256" key="6">
    <source>
        <dbReference type="ARBA" id="ARBA00023125"/>
    </source>
</evidence>
<keyword evidence="2" id="KW-0479">Metal-binding</keyword>
<gene>
    <name evidence="11" type="ORF">AZE42_00392</name>
</gene>
<dbReference type="SUPFAM" id="SSF57667">
    <property type="entry name" value="beta-beta-alpha zinc fingers"/>
    <property type="match status" value="1"/>
</dbReference>
<dbReference type="EMBL" id="LVVM01001214">
    <property type="protein sequence ID" value="OJA18992.1"/>
    <property type="molecule type" value="Genomic_DNA"/>
</dbReference>
<dbReference type="GO" id="GO:0003677">
    <property type="term" value="F:DNA binding"/>
    <property type="evidence" value="ECO:0007669"/>
    <property type="project" value="UniProtKB-KW"/>
</dbReference>
<feature type="region of interest" description="Disordered" evidence="9">
    <location>
        <begin position="25"/>
        <end position="115"/>
    </location>
</feature>
<dbReference type="STRING" id="180088.A0A1J8QZQ9"/>